<accession>A0AAG5DEV7</accession>
<organism evidence="2 3">
    <name type="scientific">Anopheles atroparvus</name>
    <name type="common">European mosquito</name>
    <dbReference type="NCBI Taxonomy" id="41427"/>
    <lineage>
        <taxon>Eukaryota</taxon>
        <taxon>Metazoa</taxon>
        <taxon>Ecdysozoa</taxon>
        <taxon>Arthropoda</taxon>
        <taxon>Hexapoda</taxon>
        <taxon>Insecta</taxon>
        <taxon>Pterygota</taxon>
        <taxon>Neoptera</taxon>
        <taxon>Endopterygota</taxon>
        <taxon>Diptera</taxon>
        <taxon>Nematocera</taxon>
        <taxon>Culicoidea</taxon>
        <taxon>Culicidae</taxon>
        <taxon>Anophelinae</taxon>
        <taxon>Anopheles</taxon>
    </lineage>
</organism>
<evidence type="ECO:0000313" key="2">
    <source>
        <dbReference type="EnsemblMetazoa" id="ENSAATROPP009767"/>
    </source>
</evidence>
<protein>
    <submittedName>
        <fullName evidence="2">Uncharacterized protein</fullName>
    </submittedName>
</protein>
<feature type="compositionally biased region" description="Basic and acidic residues" evidence="1">
    <location>
        <begin position="41"/>
        <end position="59"/>
    </location>
</feature>
<dbReference type="AlphaFoldDB" id="A0AAG5DEV7"/>
<evidence type="ECO:0000313" key="3">
    <source>
        <dbReference type="Proteomes" id="UP000075880"/>
    </source>
</evidence>
<reference evidence="2" key="1">
    <citation type="submission" date="2024-04" db="UniProtKB">
        <authorList>
            <consortium name="EnsemblMetazoa"/>
        </authorList>
    </citation>
    <scope>IDENTIFICATION</scope>
    <source>
        <strain evidence="2">EBRO</strain>
    </source>
</reference>
<proteinExistence type="predicted"/>
<keyword evidence="3" id="KW-1185">Reference proteome</keyword>
<feature type="region of interest" description="Disordered" evidence="1">
    <location>
        <begin position="35"/>
        <end position="59"/>
    </location>
</feature>
<name>A0AAG5DEV7_ANOAO</name>
<dbReference type="EnsemblMetazoa" id="ENSAATROPT010826">
    <property type="protein sequence ID" value="ENSAATROPP009767"/>
    <property type="gene ID" value="ENSAATROPG008802"/>
</dbReference>
<evidence type="ECO:0000256" key="1">
    <source>
        <dbReference type="SAM" id="MobiDB-lite"/>
    </source>
</evidence>
<sequence length="59" mass="6489">RPQTVTQPYRLSDGISTHQHTRTCLRHLVCGNGACGASDPGKTKRENKSQQEGRELGKV</sequence>
<dbReference type="Proteomes" id="UP000075880">
    <property type="component" value="Unassembled WGS sequence"/>
</dbReference>